<name>A0A0F9G9C5_9ZZZZ</name>
<reference evidence="1" key="1">
    <citation type="journal article" date="2015" name="Nature">
        <title>Complex archaea that bridge the gap between prokaryotes and eukaryotes.</title>
        <authorList>
            <person name="Spang A."/>
            <person name="Saw J.H."/>
            <person name="Jorgensen S.L."/>
            <person name="Zaremba-Niedzwiedzka K."/>
            <person name="Martijn J."/>
            <person name="Lind A.E."/>
            <person name="van Eijk R."/>
            <person name="Schleper C."/>
            <person name="Guy L."/>
            <person name="Ettema T.J."/>
        </authorList>
    </citation>
    <scope>NUCLEOTIDE SEQUENCE</scope>
</reference>
<gene>
    <name evidence="1" type="ORF">LCGC14_2211550</name>
</gene>
<sequence length="32" mass="3826">SQDWERWLPHVSELTVEVYASLTPLPTYEHQN</sequence>
<dbReference type="AlphaFoldDB" id="A0A0F9G9C5"/>
<proteinExistence type="predicted"/>
<organism evidence="1">
    <name type="scientific">marine sediment metagenome</name>
    <dbReference type="NCBI Taxonomy" id="412755"/>
    <lineage>
        <taxon>unclassified sequences</taxon>
        <taxon>metagenomes</taxon>
        <taxon>ecological metagenomes</taxon>
    </lineage>
</organism>
<accession>A0A0F9G9C5</accession>
<protein>
    <submittedName>
        <fullName evidence="1">Uncharacterized protein</fullName>
    </submittedName>
</protein>
<feature type="non-terminal residue" evidence="1">
    <location>
        <position position="1"/>
    </location>
</feature>
<comment type="caution">
    <text evidence="1">The sequence shown here is derived from an EMBL/GenBank/DDBJ whole genome shotgun (WGS) entry which is preliminary data.</text>
</comment>
<dbReference type="EMBL" id="LAZR01029358">
    <property type="protein sequence ID" value="KKL59817.1"/>
    <property type="molecule type" value="Genomic_DNA"/>
</dbReference>
<evidence type="ECO:0000313" key="1">
    <source>
        <dbReference type="EMBL" id="KKL59817.1"/>
    </source>
</evidence>